<comment type="cofactor">
    <cofactor evidence="1">
        <name>Zn(2+)</name>
        <dbReference type="ChEBI" id="CHEBI:29105"/>
    </cofactor>
</comment>
<dbReference type="EMBL" id="WTFF01000040">
    <property type="protein sequence ID" value="MBW5481971.1"/>
    <property type="molecule type" value="Genomic_DNA"/>
</dbReference>
<dbReference type="GO" id="GO:0008237">
    <property type="term" value="F:metallopeptidase activity"/>
    <property type="evidence" value="ECO:0007669"/>
    <property type="project" value="UniProtKB-KW"/>
</dbReference>
<evidence type="ECO:0000259" key="12">
    <source>
        <dbReference type="Pfam" id="PF01435"/>
    </source>
</evidence>
<dbReference type="InterPro" id="IPR001915">
    <property type="entry name" value="Peptidase_M48"/>
</dbReference>
<keyword evidence="14" id="KW-1185">Reference proteome</keyword>
<reference evidence="13 14" key="1">
    <citation type="submission" date="2019-12" db="EMBL/GenBank/DDBJ databases">
        <title>Genome sequence of Streptomyces bambusae.</title>
        <authorList>
            <person name="Bansal K."/>
            <person name="Choksket S."/>
            <person name="Korpole S."/>
            <person name="Patil P.B."/>
        </authorList>
    </citation>
    <scope>NUCLEOTIDE SEQUENCE [LARGE SCALE GENOMIC DNA]</scope>
    <source>
        <strain evidence="13 14">SK60</strain>
    </source>
</reference>
<keyword evidence="7" id="KW-0378">Hydrolase</keyword>
<evidence type="ECO:0000256" key="1">
    <source>
        <dbReference type="ARBA" id="ARBA00001947"/>
    </source>
</evidence>
<keyword evidence="8" id="KW-0862">Zinc</keyword>
<dbReference type="RefSeq" id="WP_219665905.1">
    <property type="nucleotide sequence ID" value="NZ_WTFF01000040.1"/>
</dbReference>
<gene>
    <name evidence="13" type="ORF">GPJ59_08775</name>
</gene>
<evidence type="ECO:0000256" key="11">
    <source>
        <dbReference type="ARBA" id="ARBA00023136"/>
    </source>
</evidence>
<dbReference type="PANTHER" id="PTHR43221">
    <property type="entry name" value="PROTEASE HTPX"/>
    <property type="match status" value="1"/>
</dbReference>
<evidence type="ECO:0000256" key="8">
    <source>
        <dbReference type="ARBA" id="ARBA00022833"/>
    </source>
</evidence>
<evidence type="ECO:0000256" key="3">
    <source>
        <dbReference type="ARBA" id="ARBA00022475"/>
    </source>
</evidence>
<evidence type="ECO:0000313" key="14">
    <source>
        <dbReference type="Proteomes" id="UP000812013"/>
    </source>
</evidence>
<evidence type="ECO:0000256" key="6">
    <source>
        <dbReference type="ARBA" id="ARBA00022723"/>
    </source>
</evidence>
<evidence type="ECO:0000313" key="13">
    <source>
        <dbReference type="EMBL" id="MBW5481971.1"/>
    </source>
</evidence>
<dbReference type="InterPro" id="IPR050083">
    <property type="entry name" value="HtpX_protease"/>
</dbReference>
<protein>
    <submittedName>
        <fullName evidence="13">M48 family metalloprotease</fullName>
    </submittedName>
</protein>
<dbReference type="Proteomes" id="UP000812013">
    <property type="component" value="Unassembled WGS sequence"/>
</dbReference>
<keyword evidence="6" id="KW-0479">Metal-binding</keyword>
<accession>A0ABS6Z5G5</accession>
<dbReference type="Gene3D" id="3.30.2010.10">
    <property type="entry name" value="Metalloproteases ('zincins'), catalytic domain"/>
    <property type="match status" value="1"/>
</dbReference>
<keyword evidence="9" id="KW-1133">Transmembrane helix</keyword>
<feature type="domain" description="Peptidase M48" evidence="12">
    <location>
        <begin position="81"/>
        <end position="348"/>
    </location>
</feature>
<organism evidence="13 14">
    <name type="scientific">Streptomyces bambusae</name>
    <dbReference type="NCBI Taxonomy" id="1550616"/>
    <lineage>
        <taxon>Bacteria</taxon>
        <taxon>Bacillati</taxon>
        <taxon>Actinomycetota</taxon>
        <taxon>Actinomycetes</taxon>
        <taxon>Kitasatosporales</taxon>
        <taxon>Streptomycetaceae</taxon>
        <taxon>Streptomyces</taxon>
    </lineage>
</organism>
<keyword evidence="3" id="KW-1003">Cell membrane</keyword>
<name>A0ABS6Z5G5_9ACTN</name>
<evidence type="ECO:0000256" key="9">
    <source>
        <dbReference type="ARBA" id="ARBA00022989"/>
    </source>
</evidence>
<keyword evidence="4" id="KW-0645">Protease</keyword>
<dbReference type="PANTHER" id="PTHR43221:SF1">
    <property type="entry name" value="PROTEASE HTPX"/>
    <property type="match status" value="1"/>
</dbReference>
<dbReference type="CDD" id="cd07328">
    <property type="entry name" value="M48_Ste24p_like"/>
    <property type="match status" value="1"/>
</dbReference>
<comment type="subcellular location">
    <subcellularLocation>
        <location evidence="2">Cell membrane</location>
        <topology evidence="2">Multi-pass membrane protein</topology>
    </subcellularLocation>
</comment>
<evidence type="ECO:0000256" key="5">
    <source>
        <dbReference type="ARBA" id="ARBA00022692"/>
    </source>
</evidence>
<comment type="caution">
    <text evidence="13">The sequence shown here is derived from an EMBL/GenBank/DDBJ whole genome shotgun (WGS) entry which is preliminary data.</text>
</comment>
<keyword evidence="11" id="KW-0472">Membrane</keyword>
<keyword evidence="10 13" id="KW-0482">Metalloprotease</keyword>
<keyword evidence="5" id="KW-0812">Transmembrane</keyword>
<evidence type="ECO:0000256" key="10">
    <source>
        <dbReference type="ARBA" id="ARBA00023049"/>
    </source>
</evidence>
<proteinExistence type="predicted"/>
<evidence type="ECO:0000256" key="7">
    <source>
        <dbReference type="ARBA" id="ARBA00022801"/>
    </source>
</evidence>
<evidence type="ECO:0000256" key="2">
    <source>
        <dbReference type="ARBA" id="ARBA00004651"/>
    </source>
</evidence>
<evidence type="ECO:0000256" key="4">
    <source>
        <dbReference type="ARBA" id="ARBA00022670"/>
    </source>
</evidence>
<dbReference type="Pfam" id="PF01435">
    <property type="entry name" value="Peptidase_M48"/>
    <property type="match status" value="1"/>
</dbReference>
<sequence>MGATLRAVRALVLLAGFYLLGLLLLAALAGIDLALIGLTDGGPVAAKIVVVSVLLAVPIVRGMFMLRTPKDEPHPGIRVTPEQEPRLWQIVRELAEQVDTRAPDEIVLTDEVNASVSEQARFGGLVGGRRTLTLGLPLMSGLDEMQLRAVLAHELGHYSHSDTRFTPLIVRGKAQIERTVAHFHARADKTAAKELARQEKAAAKRLAKGKKAGEVSASGAGATYRAMAKIYTWYAGLFLRATLSGFRRQEYAADLAAARIAGRDAYASALRELPALSAAYGFYMESYATLGLGARLLPPQGQFYGGFVHLLPARSADLDELRTDLPTDPASPYDSHPPIADRVARIEALPDDGRGSGYADGTRPGPALDLLSAPADALAALEREFLSEEALALPRADWDELVHRSMTQYVGQGAGPIREAVAAEVAATTGSSAHMTPGTGTLVHLLDLVEADPAALWRLAGRFPKSDEAAAASGRAAREFARPVVRRALKQLVVVELTAAGTARWQLSWSDEASLRYPGDGYEDQLALAIDAAVADLPDTTPLRKLVLAS</sequence>